<reference evidence="2" key="1">
    <citation type="submission" date="2021-03" db="EMBL/GenBank/DDBJ databases">
        <title>Draft genome sequence of rust myrtle Austropuccinia psidii MF-1, a brazilian biotype.</title>
        <authorList>
            <person name="Quecine M.C."/>
            <person name="Pachon D.M.R."/>
            <person name="Bonatelli M.L."/>
            <person name="Correr F.H."/>
            <person name="Franceschini L.M."/>
            <person name="Leite T.F."/>
            <person name="Margarido G.R.A."/>
            <person name="Almeida C.A."/>
            <person name="Ferrarezi J.A."/>
            <person name="Labate C.A."/>
        </authorList>
    </citation>
    <scope>NUCLEOTIDE SEQUENCE</scope>
    <source>
        <strain evidence="2">MF-1</strain>
    </source>
</reference>
<keyword evidence="3" id="KW-1185">Reference proteome</keyword>
<dbReference type="Proteomes" id="UP000765509">
    <property type="component" value="Unassembled WGS sequence"/>
</dbReference>
<organism evidence="2 3">
    <name type="scientific">Austropuccinia psidii MF-1</name>
    <dbReference type="NCBI Taxonomy" id="1389203"/>
    <lineage>
        <taxon>Eukaryota</taxon>
        <taxon>Fungi</taxon>
        <taxon>Dikarya</taxon>
        <taxon>Basidiomycota</taxon>
        <taxon>Pucciniomycotina</taxon>
        <taxon>Pucciniomycetes</taxon>
        <taxon>Pucciniales</taxon>
        <taxon>Sphaerophragmiaceae</taxon>
        <taxon>Austropuccinia</taxon>
    </lineage>
</organism>
<name>A0A9Q3ET93_9BASI</name>
<dbReference type="AlphaFoldDB" id="A0A9Q3ET93"/>
<evidence type="ECO:0000256" key="1">
    <source>
        <dbReference type="SAM" id="MobiDB-lite"/>
    </source>
</evidence>
<feature type="region of interest" description="Disordered" evidence="1">
    <location>
        <begin position="61"/>
        <end position="88"/>
    </location>
</feature>
<comment type="caution">
    <text evidence="2">The sequence shown here is derived from an EMBL/GenBank/DDBJ whole genome shotgun (WGS) entry which is preliminary data.</text>
</comment>
<dbReference type="OrthoDB" id="2507554at2759"/>
<evidence type="ECO:0000313" key="2">
    <source>
        <dbReference type="EMBL" id="MBW0529095.1"/>
    </source>
</evidence>
<proteinExistence type="predicted"/>
<gene>
    <name evidence="2" type="ORF">O181_068810</name>
</gene>
<sequence length="88" mass="10230">MLGRDVLEIAQQLRTREQPSSSGSIMRMNASSWFKNAMRQQQPSANNQHFFNKQVFIPPTGDGKFRRYPHPSTRSEAWARQFLSPEHP</sequence>
<protein>
    <submittedName>
        <fullName evidence="2">Uncharacterized protein</fullName>
    </submittedName>
</protein>
<dbReference type="EMBL" id="AVOT02034865">
    <property type="protein sequence ID" value="MBW0529095.1"/>
    <property type="molecule type" value="Genomic_DNA"/>
</dbReference>
<accession>A0A9Q3ET93</accession>
<evidence type="ECO:0000313" key="3">
    <source>
        <dbReference type="Proteomes" id="UP000765509"/>
    </source>
</evidence>